<dbReference type="OrthoDB" id="1430143at2759"/>
<reference evidence="2 3" key="1">
    <citation type="journal article" date="2020" name="IScience">
        <title>Genome Sequencing of the Endangered Kingdonia uniflora (Circaeasteraceae, Ranunculales) Reveals Potential Mechanisms of Evolutionary Specialization.</title>
        <authorList>
            <person name="Sun Y."/>
            <person name="Deng T."/>
            <person name="Zhang A."/>
            <person name="Moore M.J."/>
            <person name="Landis J.B."/>
            <person name="Lin N."/>
            <person name="Zhang H."/>
            <person name="Zhang X."/>
            <person name="Huang J."/>
            <person name="Zhang X."/>
            <person name="Sun H."/>
            <person name="Wang H."/>
        </authorList>
    </citation>
    <scope>NUCLEOTIDE SEQUENCE [LARGE SCALE GENOMIC DNA]</scope>
    <source>
        <strain evidence="2">TB1705</strain>
        <tissue evidence="2">Leaf</tissue>
    </source>
</reference>
<sequence length="536" mass="60545">MIGKVLICGRTRHNDFFKRYKTARKRKLGHVRVANKEEFMPWLKKKAEFTKSDDMEFHDIMRGQLAFVTRFMDSNTTTGNDILGNVGRAKKKRGTSQGPASLPDGQKRNVSVNHLGQQNGVDEDMIAFVTNVGVLARTDIPIIYDDIQLVPGYFTNRILEKLEEGHEMSLVSDDYLKKKITSSWRLNKSRLQTKYNIGHGPTDVKARPTPPLVPDDDWHMFVNICNSAKHIASNARNKVNRSKLKAPICVGRRSLPVIRHMLAMKRKLNSDALVARSEVYLTAHAKRDNTVQYPELAEKIMAIERLEPHLKFASVDDSLAKETSQIRSSSSSEPSVGPCQHPSPVLHRHLNKKYTLNSQKDRGVPRGEVVVVDPYTLIHNVLLGDGFYKILLSKVMKPRTPLSKDDGYSKDLGDDREGAYVIWAIWKLVMLYLKEEGEKKIGDFERQVRTPALITRIGTEIGSLVEGTGLGPATLSKSWILDDVIHAENIVMSSMAKEEGNTLYIIVLEGQAWQLPEYLQYALNPSTFDGEEWSLI</sequence>
<feature type="region of interest" description="Disordered" evidence="1">
    <location>
        <begin position="82"/>
        <end position="108"/>
    </location>
</feature>
<dbReference type="EMBL" id="JACGCM010000223">
    <property type="protein sequence ID" value="KAF6174866.1"/>
    <property type="molecule type" value="Genomic_DNA"/>
</dbReference>
<feature type="region of interest" description="Disordered" evidence="1">
    <location>
        <begin position="323"/>
        <end position="345"/>
    </location>
</feature>
<dbReference type="AlphaFoldDB" id="A0A7J7P5Y9"/>
<keyword evidence="3" id="KW-1185">Reference proteome</keyword>
<name>A0A7J7P5Y9_9MAGN</name>
<organism evidence="2 3">
    <name type="scientific">Kingdonia uniflora</name>
    <dbReference type="NCBI Taxonomy" id="39325"/>
    <lineage>
        <taxon>Eukaryota</taxon>
        <taxon>Viridiplantae</taxon>
        <taxon>Streptophyta</taxon>
        <taxon>Embryophyta</taxon>
        <taxon>Tracheophyta</taxon>
        <taxon>Spermatophyta</taxon>
        <taxon>Magnoliopsida</taxon>
        <taxon>Ranunculales</taxon>
        <taxon>Circaeasteraceae</taxon>
        <taxon>Kingdonia</taxon>
    </lineage>
</organism>
<dbReference type="Proteomes" id="UP000541444">
    <property type="component" value="Unassembled WGS sequence"/>
</dbReference>
<evidence type="ECO:0000313" key="3">
    <source>
        <dbReference type="Proteomes" id="UP000541444"/>
    </source>
</evidence>
<gene>
    <name evidence="2" type="ORF">GIB67_026354</name>
</gene>
<comment type="caution">
    <text evidence="2">The sequence shown here is derived from an EMBL/GenBank/DDBJ whole genome shotgun (WGS) entry which is preliminary data.</text>
</comment>
<accession>A0A7J7P5Y9</accession>
<proteinExistence type="predicted"/>
<evidence type="ECO:0000256" key="1">
    <source>
        <dbReference type="SAM" id="MobiDB-lite"/>
    </source>
</evidence>
<feature type="compositionally biased region" description="Low complexity" evidence="1">
    <location>
        <begin position="325"/>
        <end position="335"/>
    </location>
</feature>
<protein>
    <submittedName>
        <fullName evidence="2">Uncharacterized protein</fullName>
    </submittedName>
</protein>
<evidence type="ECO:0000313" key="2">
    <source>
        <dbReference type="EMBL" id="KAF6174866.1"/>
    </source>
</evidence>